<dbReference type="RefSeq" id="WP_126677412.1">
    <property type="nucleotide sequence ID" value="NZ_CAUUVU010000005.1"/>
</dbReference>
<feature type="compositionally biased region" description="Basic residues" evidence="1">
    <location>
        <begin position="63"/>
        <end position="73"/>
    </location>
</feature>
<evidence type="ECO:0000256" key="1">
    <source>
        <dbReference type="SAM" id="MobiDB-lite"/>
    </source>
</evidence>
<organism evidence="2 3">
    <name type="scientific">Prevotella koreensis</name>
    <dbReference type="NCBI Taxonomy" id="2490854"/>
    <lineage>
        <taxon>Bacteria</taxon>
        <taxon>Pseudomonadati</taxon>
        <taxon>Bacteroidota</taxon>
        <taxon>Bacteroidia</taxon>
        <taxon>Bacteroidales</taxon>
        <taxon>Prevotellaceae</taxon>
        <taxon>Prevotella</taxon>
    </lineage>
</organism>
<comment type="caution">
    <text evidence="2">The sequence shown here is derived from an EMBL/GenBank/DDBJ whole genome shotgun (WGS) entry which is preliminary data.</text>
</comment>
<dbReference type="EMBL" id="RYYU01000001">
    <property type="protein sequence ID" value="RUL58307.1"/>
    <property type="molecule type" value="Genomic_DNA"/>
</dbReference>
<feature type="region of interest" description="Disordered" evidence="1">
    <location>
        <begin position="59"/>
        <end position="90"/>
    </location>
</feature>
<protein>
    <submittedName>
        <fullName evidence="2">Uncharacterized protein</fullName>
    </submittedName>
</protein>
<gene>
    <name evidence="2" type="ORF">EHV08_00015</name>
</gene>
<keyword evidence="3" id="KW-1185">Reference proteome</keyword>
<dbReference type="Proteomes" id="UP000278983">
    <property type="component" value="Unassembled WGS sequence"/>
</dbReference>
<name>A0A3S0WJ04_9BACT</name>
<reference evidence="2 3" key="1">
    <citation type="submission" date="2018-12" db="EMBL/GenBank/DDBJ databases">
        <title>Genome sequencing of Prevotella sp. KCOM 3155 (= JS262).</title>
        <authorList>
            <person name="Kook J.-K."/>
            <person name="Park S.-N."/>
            <person name="Lim Y.K."/>
        </authorList>
    </citation>
    <scope>NUCLEOTIDE SEQUENCE [LARGE SCALE GENOMIC DNA]</scope>
    <source>
        <strain evidence="2 3">KCOM 3155</strain>
    </source>
</reference>
<dbReference type="AlphaFoldDB" id="A0A3S0WJ04"/>
<evidence type="ECO:0000313" key="2">
    <source>
        <dbReference type="EMBL" id="RUL58307.1"/>
    </source>
</evidence>
<sequence>MIYKRIEERDLSDNVHPEVLIDEIVSLKGNETAEQYPKPIRRIAVYNAEHGFTIKLLNNNTSHSRHRPRTNLRHRGDCLPLEQNTSNHMI</sequence>
<accession>A0A3S0WJ04</accession>
<evidence type="ECO:0000313" key="3">
    <source>
        <dbReference type="Proteomes" id="UP000278983"/>
    </source>
</evidence>
<proteinExistence type="predicted"/>
<dbReference type="OrthoDB" id="7327264at2"/>